<accession>A0A4Y9ZHL0</accession>
<dbReference type="STRING" id="135208.A0A4Y9ZHL0"/>
<dbReference type="Proteomes" id="UP000298061">
    <property type="component" value="Unassembled WGS sequence"/>
</dbReference>
<feature type="region of interest" description="Disordered" evidence="1">
    <location>
        <begin position="1"/>
        <end position="22"/>
    </location>
</feature>
<comment type="caution">
    <text evidence="2">The sequence shown here is derived from an EMBL/GenBank/DDBJ whole genome shotgun (WGS) entry which is preliminary data.</text>
</comment>
<feature type="compositionally biased region" description="Low complexity" evidence="1">
    <location>
        <begin position="1"/>
        <end position="12"/>
    </location>
</feature>
<feature type="compositionally biased region" description="Low complexity" evidence="1">
    <location>
        <begin position="359"/>
        <end position="377"/>
    </location>
</feature>
<keyword evidence="3" id="KW-1185">Reference proteome</keyword>
<sequence length="420" mass="46327">KVLSSMASSNSSPIPPADSGHLVNEAGQAHVGLHTRWQHLIHTVAAAVILAKQELVAQDPAIIGELLALAKEHGITEIQSRNWGEELRRYAGQAKDPSDELRAAMKAYDLHKTWFKAASADKATHSAKRALALNAEKGFHITPIDDITIYISYDKNKTPHVEAFVIRNVGITEGFEEDCEAVYTFVDNAVQEACSERRNVRPLHQGEMIQLGWNAGARDVYIWGLAVSYTKKRSQDVQKKHDEDVVAVMSLMWSLVHTHIPTDVVDETERIMDNSGMLKLATRTIAAGPGYKFQVNGKSYSFPLAECAPPEGYMVQGYSSPIHVDGFYANMAYSWVTGEEELPAQDPPAAVSVYKTRRQQAQAQASSSTAPSLLSPQVIPEDHPQHFGGNYVDLNLKIIVPQYRGTLMAFAKDRRPVVTG</sequence>
<dbReference type="EMBL" id="SFCI01003030">
    <property type="protein sequence ID" value="TFY73303.1"/>
    <property type="molecule type" value="Genomic_DNA"/>
</dbReference>
<name>A0A4Y9ZHL0_9AGAM</name>
<dbReference type="AlphaFoldDB" id="A0A4Y9ZHL0"/>
<feature type="region of interest" description="Disordered" evidence="1">
    <location>
        <begin position="355"/>
        <end position="379"/>
    </location>
</feature>
<dbReference type="OrthoDB" id="2684108at2759"/>
<evidence type="ECO:0000256" key="1">
    <source>
        <dbReference type="SAM" id="MobiDB-lite"/>
    </source>
</evidence>
<reference evidence="2 3" key="1">
    <citation type="submission" date="2019-02" db="EMBL/GenBank/DDBJ databases">
        <title>Genome sequencing of the rare red list fungi Hericium alpestre (H. flagellum).</title>
        <authorList>
            <person name="Buettner E."/>
            <person name="Kellner H."/>
        </authorList>
    </citation>
    <scope>NUCLEOTIDE SEQUENCE [LARGE SCALE GENOMIC DNA]</scope>
    <source>
        <strain evidence="2 3">DSM 108284</strain>
    </source>
</reference>
<evidence type="ECO:0000313" key="3">
    <source>
        <dbReference type="Proteomes" id="UP000298061"/>
    </source>
</evidence>
<feature type="non-terminal residue" evidence="2">
    <location>
        <position position="1"/>
    </location>
</feature>
<organism evidence="2 3">
    <name type="scientific">Hericium alpestre</name>
    <dbReference type="NCBI Taxonomy" id="135208"/>
    <lineage>
        <taxon>Eukaryota</taxon>
        <taxon>Fungi</taxon>
        <taxon>Dikarya</taxon>
        <taxon>Basidiomycota</taxon>
        <taxon>Agaricomycotina</taxon>
        <taxon>Agaricomycetes</taxon>
        <taxon>Russulales</taxon>
        <taxon>Hericiaceae</taxon>
        <taxon>Hericium</taxon>
    </lineage>
</organism>
<gene>
    <name evidence="2" type="ORF">EWM64_g10709</name>
</gene>
<evidence type="ECO:0000313" key="2">
    <source>
        <dbReference type="EMBL" id="TFY73303.1"/>
    </source>
</evidence>
<proteinExistence type="predicted"/>
<protein>
    <submittedName>
        <fullName evidence="2">Uncharacterized protein</fullName>
    </submittedName>
</protein>